<evidence type="ECO:0000313" key="2">
    <source>
        <dbReference type="Proteomes" id="UP000886595"/>
    </source>
</evidence>
<comment type="caution">
    <text evidence="1">The sequence shown here is derived from an EMBL/GenBank/DDBJ whole genome shotgun (WGS) entry which is preliminary data.</text>
</comment>
<accession>A0A8X7TWU8</accession>
<name>A0A8X7TWU8_BRACI</name>
<dbReference type="EMBL" id="JAAMPC010000015">
    <property type="protein sequence ID" value="KAG2257685.1"/>
    <property type="molecule type" value="Genomic_DNA"/>
</dbReference>
<keyword evidence="2" id="KW-1185">Reference proteome</keyword>
<sequence>MDKEGFKDKLKPLTHVISLSVRLKLRQYKSKENRSELSVPLEKSTSVLALVLCVREHQRVRKHQEL</sequence>
<dbReference type="OrthoDB" id="10459898at2759"/>
<dbReference type="Proteomes" id="UP000886595">
    <property type="component" value="Unassembled WGS sequence"/>
</dbReference>
<dbReference type="AlphaFoldDB" id="A0A8X7TWU8"/>
<gene>
    <name evidence="1" type="ORF">Bca52824_076979</name>
</gene>
<reference evidence="1 2" key="1">
    <citation type="submission" date="2020-02" db="EMBL/GenBank/DDBJ databases">
        <authorList>
            <person name="Ma Q."/>
            <person name="Huang Y."/>
            <person name="Song X."/>
            <person name="Pei D."/>
        </authorList>
    </citation>
    <scope>NUCLEOTIDE SEQUENCE [LARGE SCALE GENOMIC DNA]</scope>
    <source>
        <strain evidence="1">Sxm20200214</strain>
        <tissue evidence="1">Leaf</tissue>
    </source>
</reference>
<proteinExistence type="predicted"/>
<organism evidence="1 2">
    <name type="scientific">Brassica carinata</name>
    <name type="common">Ethiopian mustard</name>
    <name type="synonym">Abyssinian cabbage</name>
    <dbReference type="NCBI Taxonomy" id="52824"/>
    <lineage>
        <taxon>Eukaryota</taxon>
        <taxon>Viridiplantae</taxon>
        <taxon>Streptophyta</taxon>
        <taxon>Embryophyta</taxon>
        <taxon>Tracheophyta</taxon>
        <taxon>Spermatophyta</taxon>
        <taxon>Magnoliopsida</taxon>
        <taxon>eudicotyledons</taxon>
        <taxon>Gunneridae</taxon>
        <taxon>Pentapetalae</taxon>
        <taxon>rosids</taxon>
        <taxon>malvids</taxon>
        <taxon>Brassicales</taxon>
        <taxon>Brassicaceae</taxon>
        <taxon>Brassiceae</taxon>
        <taxon>Brassica</taxon>
    </lineage>
</organism>
<protein>
    <submittedName>
        <fullName evidence="1">Uncharacterized protein</fullName>
    </submittedName>
</protein>
<evidence type="ECO:0000313" key="1">
    <source>
        <dbReference type="EMBL" id="KAG2257685.1"/>
    </source>
</evidence>